<reference evidence="1 2" key="1">
    <citation type="submission" date="2024-10" db="EMBL/GenBank/DDBJ databases">
        <title>Updated reference genomes for cyclostephanoid diatoms.</title>
        <authorList>
            <person name="Roberts W.R."/>
            <person name="Alverson A.J."/>
        </authorList>
    </citation>
    <scope>NUCLEOTIDE SEQUENCE [LARGE SCALE GENOMIC DNA]</scope>
    <source>
        <strain evidence="1 2">AJA232-27</strain>
    </source>
</reference>
<dbReference type="EMBL" id="JALLBG020000103">
    <property type="protein sequence ID" value="KAL3764576.1"/>
    <property type="molecule type" value="Genomic_DNA"/>
</dbReference>
<comment type="caution">
    <text evidence="1">The sequence shown here is derived from an EMBL/GenBank/DDBJ whole genome shotgun (WGS) entry which is preliminary data.</text>
</comment>
<organism evidence="1 2">
    <name type="scientific">Discostella pseudostelligera</name>
    <dbReference type="NCBI Taxonomy" id="259834"/>
    <lineage>
        <taxon>Eukaryota</taxon>
        <taxon>Sar</taxon>
        <taxon>Stramenopiles</taxon>
        <taxon>Ochrophyta</taxon>
        <taxon>Bacillariophyta</taxon>
        <taxon>Coscinodiscophyceae</taxon>
        <taxon>Thalassiosirophycidae</taxon>
        <taxon>Stephanodiscales</taxon>
        <taxon>Stephanodiscaceae</taxon>
        <taxon>Discostella</taxon>
    </lineage>
</organism>
<keyword evidence="2" id="KW-1185">Reference proteome</keyword>
<proteinExistence type="predicted"/>
<dbReference type="AlphaFoldDB" id="A0ABD3MP07"/>
<accession>A0ABD3MP07</accession>
<protein>
    <submittedName>
        <fullName evidence="1">Uncharacterized protein</fullName>
    </submittedName>
</protein>
<sequence>MGSRRLDSREEEINNAPKEAWVKLDFKLIDWSYMDFSSTFRVDTSVHTIKEVIKKWHGGKIATLTVCKGSYQEMNELRHDQLTLEKCGIKGVSDKDNAPAVTLYYDFKIDGCSEPDPILLC</sequence>
<dbReference type="Proteomes" id="UP001530293">
    <property type="component" value="Unassembled WGS sequence"/>
</dbReference>
<name>A0ABD3MP07_9STRA</name>
<evidence type="ECO:0000313" key="1">
    <source>
        <dbReference type="EMBL" id="KAL3764576.1"/>
    </source>
</evidence>
<evidence type="ECO:0000313" key="2">
    <source>
        <dbReference type="Proteomes" id="UP001530293"/>
    </source>
</evidence>
<gene>
    <name evidence="1" type="ORF">ACHAWU_001484</name>
</gene>